<evidence type="ECO:0000256" key="2">
    <source>
        <dbReference type="ARBA" id="ARBA00022448"/>
    </source>
</evidence>
<keyword evidence="5 7" id="KW-1133">Transmembrane helix</keyword>
<dbReference type="Proteomes" id="UP001155380">
    <property type="component" value="Unassembled WGS sequence"/>
</dbReference>
<evidence type="ECO:0000259" key="8">
    <source>
        <dbReference type="PROSITE" id="PS50928"/>
    </source>
</evidence>
<dbReference type="GO" id="GO:0005886">
    <property type="term" value="C:plasma membrane"/>
    <property type="evidence" value="ECO:0007669"/>
    <property type="project" value="UniProtKB-SubCell"/>
</dbReference>
<feature type="transmembrane region" description="Helical" evidence="7">
    <location>
        <begin position="239"/>
        <end position="261"/>
    </location>
</feature>
<reference evidence="9" key="1">
    <citation type="submission" date="2022-06" db="EMBL/GenBank/DDBJ databases">
        <authorList>
            <person name="Sun Q."/>
        </authorList>
    </citation>
    <scope>NUCLEOTIDE SEQUENCE</scope>
    <source>
        <strain evidence="9">S101</strain>
    </source>
</reference>
<protein>
    <submittedName>
        <fullName evidence="9">ABC transporter permease</fullName>
    </submittedName>
</protein>
<evidence type="ECO:0000256" key="7">
    <source>
        <dbReference type="RuleBase" id="RU363032"/>
    </source>
</evidence>
<evidence type="ECO:0000256" key="4">
    <source>
        <dbReference type="ARBA" id="ARBA00022692"/>
    </source>
</evidence>
<evidence type="ECO:0000256" key="3">
    <source>
        <dbReference type="ARBA" id="ARBA00022475"/>
    </source>
</evidence>
<sequence>MIRYLVKRLAIGIVLVLFASAILFFAGELLPGDFATKLLGSQATPETVAALREARGVNSPAIYRYLAWLGGLFRGDLGRSLTNGREIGPLIEARLANTMILAGCAALVAVPLSVGLGTLAAIFRDRWFDRVVLVLSMVTVATPEFFFAYMAIALFAVNFHLLPSISIVTSDMSFGDMLPLLVLPVMTLVITSSAHMIRLTRASIVSVMDSEYVGTAMLKGMPEWKIVIRHVLPNVMSPIASVVVLNLADLVVGLIIVEAIFAYPGMGQLMVDAVSKQDVTVVQACGLIFAATYILLNMIADLLAIGLNPQLRHAK</sequence>
<feature type="transmembrane region" description="Helical" evidence="7">
    <location>
        <begin position="177"/>
        <end position="197"/>
    </location>
</feature>
<feature type="transmembrane region" description="Helical" evidence="7">
    <location>
        <begin position="132"/>
        <end position="157"/>
    </location>
</feature>
<keyword evidence="4 7" id="KW-0812">Transmembrane</keyword>
<proteinExistence type="inferred from homology"/>
<comment type="similarity">
    <text evidence="7">Belongs to the binding-protein-dependent transport system permease family.</text>
</comment>
<dbReference type="RefSeq" id="WP_250915897.1">
    <property type="nucleotide sequence ID" value="NZ_JAMXLX010000002.1"/>
</dbReference>
<feature type="transmembrane region" description="Helical" evidence="7">
    <location>
        <begin position="99"/>
        <end position="123"/>
    </location>
</feature>
<dbReference type="GO" id="GO:0055085">
    <property type="term" value="P:transmembrane transport"/>
    <property type="evidence" value="ECO:0007669"/>
    <property type="project" value="InterPro"/>
</dbReference>
<evidence type="ECO:0000313" key="10">
    <source>
        <dbReference type="Proteomes" id="UP001155380"/>
    </source>
</evidence>
<dbReference type="SUPFAM" id="SSF161098">
    <property type="entry name" value="MetI-like"/>
    <property type="match status" value="1"/>
</dbReference>
<dbReference type="InterPro" id="IPR045621">
    <property type="entry name" value="BPD_transp_1_N"/>
</dbReference>
<dbReference type="PROSITE" id="PS50928">
    <property type="entry name" value="ABC_TM1"/>
    <property type="match status" value="1"/>
</dbReference>
<name>A0AAJ1BV91_9HYPH</name>
<dbReference type="PANTHER" id="PTHR43163">
    <property type="entry name" value="DIPEPTIDE TRANSPORT SYSTEM PERMEASE PROTEIN DPPB-RELATED"/>
    <property type="match status" value="1"/>
</dbReference>
<feature type="transmembrane region" description="Helical" evidence="7">
    <location>
        <begin position="281"/>
        <end position="307"/>
    </location>
</feature>
<evidence type="ECO:0000313" key="9">
    <source>
        <dbReference type="EMBL" id="MCO5956818.1"/>
    </source>
</evidence>
<evidence type="ECO:0000256" key="5">
    <source>
        <dbReference type="ARBA" id="ARBA00022989"/>
    </source>
</evidence>
<dbReference type="Pfam" id="PF00528">
    <property type="entry name" value="BPD_transp_1"/>
    <property type="match status" value="1"/>
</dbReference>
<dbReference type="PANTHER" id="PTHR43163:SF6">
    <property type="entry name" value="DIPEPTIDE TRANSPORT SYSTEM PERMEASE PROTEIN DPPB-RELATED"/>
    <property type="match status" value="1"/>
</dbReference>
<organism evidence="9 10">
    <name type="scientific">Ciceribacter sichuanensis</name>
    <dbReference type="NCBI Taxonomy" id="2949647"/>
    <lineage>
        <taxon>Bacteria</taxon>
        <taxon>Pseudomonadati</taxon>
        <taxon>Pseudomonadota</taxon>
        <taxon>Alphaproteobacteria</taxon>
        <taxon>Hyphomicrobiales</taxon>
        <taxon>Rhizobiaceae</taxon>
        <taxon>Ciceribacter</taxon>
    </lineage>
</organism>
<comment type="subcellular location">
    <subcellularLocation>
        <location evidence="1 7">Cell membrane</location>
        <topology evidence="1 7">Multi-pass membrane protein</topology>
    </subcellularLocation>
</comment>
<dbReference type="Pfam" id="PF19300">
    <property type="entry name" value="BPD_transp_1_N"/>
    <property type="match status" value="1"/>
</dbReference>
<gene>
    <name evidence="9" type="ORF">NBH21_08565</name>
</gene>
<keyword evidence="6 7" id="KW-0472">Membrane</keyword>
<evidence type="ECO:0000256" key="1">
    <source>
        <dbReference type="ARBA" id="ARBA00004651"/>
    </source>
</evidence>
<keyword evidence="3" id="KW-1003">Cell membrane</keyword>
<dbReference type="AlphaFoldDB" id="A0AAJ1BV91"/>
<feature type="domain" description="ABC transmembrane type-1" evidence="8">
    <location>
        <begin position="95"/>
        <end position="300"/>
    </location>
</feature>
<feature type="transmembrane region" description="Helical" evidence="7">
    <location>
        <begin position="9"/>
        <end position="27"/>
    </location>
</feature>
<dbReference type="EMBL" id="JAMXLX010000002">
    <property type="protein sequence ID" value="MCO5956818.1"/>
    <property type="molecule type" value="Genomic_DNA"/>
</dbReference>
<comment type="caution">
    <text evidence="9">The sequence shown here is derived from an EMBL/GenBank/DDBJ whole genome shotgun (WGS) entry which is preliminary data.</text>
</comment>
<accession>A0AAJ1BV91</accession>
<evidence type="ECO:0000256" key="6">
    <source>
        <dbReference type="ARBA" id="ARBA00023136"/>
    </source>
</evidence>
<dbReference type="InterPro" id="IPR000515">
    <property type="entry name" value="MetI-like"/>
</dbReference>
<keyword evidence="2 7" id="KW-0813">Transport</keyword>
<dbReference type="CDD" id="cd06261">
    <property type="entry name" value="TM_PBP2"/>
    <property type="match status" value="1"/>
</dbReference>
<dbReference type="Gene3D" id="1.10.3720.10">
    <property type="entry name" value="MetI-like"/>
    <property type="match status" value="1"/>
</dbReference>
<dbReference type="InterPro" id="IPR035906">
    <property type="entry name" value="MetI-like_sf"/>
</dbReference>